<dbReference type="Proteomes" id="UP000199032">
    <property type="component" value="Unassembled WGS sequence"/>
</dbReference>
<dbReference type="AlphaFoldDB" id="A0A0S4LK67"/>
<accession>A0A0S4LK67</accession>
<feature type="domain" description="Large polyvalent protein-associated" evidence="2">
    <location>
        <begin position="43"/>
        <end position="139"/>
    </location>
</feature>
<evidence type="ECO:0000256" key="1">
    <source>
        <dbReference type="SAM" id="MobiDB-lite"/>
    </source>
</evidence>
<feature type="region of interest" description="Disordered" evidence="1">
    <location>
        <begin position="139"/>
        <end position="179"/>
    </location>
</feature>
<dbReference type="STRING" id="1742972.COMA1_30392"/>
<proteinExistence type="predicted"/>
<dbReference type="RefSeq" id="WP_090749572.1">
    <property type="nucleotide sequence ID" value="NZ_CZQA01000009.1"/>
</dbReference>
<reference evidence="3 4" key="1">
    <citation type="submission" date="2015-10" db="EMBL/GenBank/DDBJ databases">
        <authorList>
            <person name="Gilbert D.G."/>
        </authorList>
    </citation>
    <scope>NUCLEOTIDE SEQUENCE [LARGE SCALE GENOMIC DNA]</scope>
    <source>
        <strain evidence="3">COMA1</strain>
    </source>
</reference>
<feature type="compositionally biased region" description="Basic and acidic residues" evidence="1">
    <location>
        <begin position="7"/>
        <end position="39"/>
    </location>
</feature>
<sequence length="367" mass="41020">MNEIGLDEAREAKQNDEPRPAEGTQDDKAEQPRLNQRHDAAESLRKRFIEAGEQFYYRTAPGEPTKIAFTDHGKRLVTEHDDPSVIQGMVLRAKAKGWTIVRVNGTAEFKTEAWVQATIAGLDVEGYTPRGIDLARAEDRRDQRPVHGKTVQHPVDREVSHDRATDEHGRKPDQTMSSGQQIAVATLEAILKARGDSPTMIAAAVEEAKARLQGERVVVGTIVDYGIDHYNHDIQNTKSYFVKVATDRGEREIWGIDLSRAFEQGKVQRGDAVALVQQAQKRVTVTVPLRDESGASIGTVSQQATRNRWEVIKLDSIGVREQHHLKEATRASTQEPVVPRFDHTAVRTDRTPNVTRSPVLERTRGGR</sequence>
<gene>
    <name evidence="3" type="ORF">COMA1_30392</name>
</gene>
<dbReference type="OrthoDB" id="7873036at2"/>
<feature type="compositionally biased region" description="Basic and acidic residues" evidence="1">
    <location>
        <begin position="154"/>
        <end position="173"/>
    </location>
</feature>
<dbReference type="EMBL" id="CZQA01000009">
    <property type="protein sequence ID" value="CUS37069.1"/>
    <property type="molecule type" value="Genomic_DNA"/>
</dbReference>
<dbReference type="Pfam" id="PF18821">
    <property type="entry name" value="LPD7"/>
    <property type="match status" value="1"/>
</dbReference>
<protein>
    <recommendedName>
        <fullName evidence="2">Large polyvalent protein-associated domain-containing protein</fullName>
    </recommendedName>
</protein>
<organism evidence="3 4">
    <name type="scientific">Candidatus Nitrospira nitrosa</name>
    <dbReference type="NCBI Taxonomy" id="1742972"/>
    <lineage>
        <taxon>Bacteria</taxon>
        <taxon>Pseudomonadati</taxon>
        <taxon>Nitrospirota</taxon>
        <taxon>Nitrospiria</taxon>
        <taxon>Nitrospirales</taxon>
        <taxon>Nitrospiraceae</taxon>
        <taxon>Nitrospira</taxon>
    </lineage>
</organism>
<dbReference type="InterPro" id="IPR040677">
    <property type="entry name" value="LPD7"/>
</dbReference>
<feature type="region of interest" description="Disordered" evidence="1">
    <location>
        <begin position="1"/>
        <end position="39"/>
    </location>
</feature>
<evidence type="ECO:0000259" key="2">
    <source>
        <dbReference type="Pfam" id="PF18821"/>
    </source>
</evidence>
<name>A0A0S4LK67_9BACT</name>
<keyword evidence="4" id="KW-1185">Reference proteome</keyword>
<evidence type="ECO:0000313" key="3">
    <source>
        <dbReference type="EMBL" id="CUS37069.1"/>
    </source>
</evidence>
<evidence type="ECO:0000313" key="4">
    <source>
        <dbReference type="Proteomes" id="UP000199032"/>
    </source>
</evidence>